<organism evidence="2 3">
    <name type="scientific">Aegilops tauschii subsp. strangulata</name>
    <name type="common">Goatgrass</name>
    <dbReference type="NCBI Taxonomy" id="200361"/>
    <lineage>
        <taxon>Eukaryota</taxon>
        <taxon>Viridiplantae</taxon>
        <taxon>Streptophyta</taxon>
        <taxon>Embryophyta</taxon>
        <taxon>Tracheophyta</taxon>
        <taxon>Spermatophyta</taxon>
        <taxon>Magnoliopsida</taxon>
        <taxon>Liliopsida</taxon>
        <taxon>Poales</taxon>
        <taxon>Poaceae</taxon>
        <taxon>BOP clade</taxon>
        <taxon>Pooideae</taxon>
        <taxon>Triticodae</taxon>
        <taxon>Triticeae</taxon>
        <taxon>Triticinae</taxon>
        <taxon>Aegilops</taxon>
    </lineage>
</organism>
<dbReference type="InterPro" id="IPR011676">
    <property type="entry name" value="DUF1618"/>
</dbReference>
<reference evidence="3" key="1">
    <citation type="journal article" date="2014" name="Science">
        <title>Ancient hybridizations among the ancestral genomes of bread wheat.</title>
        <authorList>
            <consortium name="International Wheat Genome Sequencing Consortium,"/>
            <person name="Marcussen T."/>
            <person name="Sandve S.R."/>
            <person name="Heier L."/>
            <person name="Spannagl M."/>
            <person name="Pfeifer M."/>
            <person name="Jakobsen K.S."/>
            <person name="Wulff B.B."/>
            <person name="Steuernagel B."/>
            <person name="Mayer K.F."/>
            <person name="Olsen O.A."/>
        </authorList>
    </citation>
    <scope>NUCLEOTIDE SEQUENCE [LARGE SCALE GENOMIC DNA]</scope>
    <source>
        <strain evidence="3">cv. AL8/78</strain>
    </source>
</reference>
<dbReference type="PANTHER" id="PTHR33086">
    <property type="entry name" value="OS05G0468200 PROTEIN-RELATED"/>
    <property type="match status" value="1"/>
</dbReference>
<evidence type="ECO:0000259" key="1">
    <source>
        <dbReference type="Pfam" id="PF07762"/>
    </source>
</evidence>
<accession>A0A452ZBH1</accession>
<dbReference type="EnsemblPlants" id="AET1Gv20700300.1">
    <property type="protein sequence ID" value="AET1Gv20700300.1"/>
    <property type="gene ID" value="AET1Gv20700300"/>
</dbReference>
<sequence>WAIVKRWAAAADEPAPGALVHLDHPPRLSCLGVPKHLLTPMASPAADSYVNQIVTGSVRAASADGLLLLSYVDERVVFPVLAEQGAAPLRNEPTEHAVSVTRLVCNPVTGQLSRLPPALFYEPHVRKLMCGKHTGLLTRAGRGHDGHGPPDRFAVAALQGDRMARFLSETGRWESLPVSTCQLPLERAMVLDREVVAFGGRLWWLDTTCGAISADPFSDRPELCFVELPRGSVLPAAAPRDCPDCGDPCGGCGTSKHRRLCVSQGRLRYLEVSQEEPFVLSCFVLDVDKRGGWTLEHRLDLSRYEAHRYGHPWLPLKGENTPQVGFLDPLDANVVYMSACITTLENTPRVVFVVDMKIDLPFRSYAYRSGEPCFVPCVLPPWLGSSQIPSAGKKSVKKNKSLADVLVRADNLQKR</sequence>
<dbReference type="AlphaFoldDB" id="A0A452ZBH1"/>
<feature type="domain" description="DUF1618" evidence="1">
    <location>
        <begin position="204"/>
        <end position="336"/>
    </location>
</feature>
<reference evidence="2" key="5">
    <citation type="journal article" date="2021" name="G3 (Bethesda)">
        <title>Aegilops tauschii genome assembly Aet v5.0 features greater sequence contiguity and improved annotation.</title>
        <authorList>
            <person name="Wang L."/>
            <person name="Zhu T."/>
            <person name="Rodriguez J.C."/>
            <person name="Deal K.R."/>
            <person name="Dubcovsky J."/>
            <person name="McGuire P.E."/>
            <person name="Lux T."/>
            <person name="Spannagl M."/>
            <person name="Mayer K.F.X."/>
            <person name="Baldrich P."/>
            <person name="Meyers B.C."/>
            <person name="Huo N."/>
            <person name="Gu Y.Q."/>
            <person name="Zhou H."/>
            <person name="Devos K.M."/>
            <person name="Bennetzen J.L."/>
            <person name="Unver T."/>
            <person name="Budak H."/>
            <person name="Gulick P.J."/>
            <person name="Galiba G."/>
            <person name="Kalapos B."/>
            <person name="Nelson D.R."/>
            <person name="Li P."/>
            <person name="You F.M."/>
            <person name="Luo M.C."/>
            <person name="Dvorak J."/>
        </authorList>
    </citation>
    <scope>NUCLEOTIDE SEQUENCE [LARGE SCALE GENOMIC DNA]</scope>
    <source>
        <strain evidence="2">cv. AL8/78</strain>
    </source>
</reference>
<reference evidence="2" key="3">
    <citation type="journal article" date="2017" name="Nature">
        <title>Genome sequence of the progenitor of the wheat D genome Aegilops tauschii.</title>
        <authorList>
            <person name="Luo M.C."/>
            <person name="Gu Y.Q."/>
            <person name="Puiu D."/>
            <person name="Wang H."/>
            <person name="Twardziok S.O."/>
            <person name="Deal K.R."/>
            <person name="Huo N."/>
            <person name="Zhu T."/>
            <person name="Wang L."/>
            <person name="Wang Y."/>
            <person name="McGuire P.E."/>
            <person name="Liu S."/>
            <person name="Long H."/>
            <person name="Ramasamy R.K."/>
            <person name="Rodriguez J.C."/>
            <person name="Van S.L."/>
            <person name="Yuan L."/>
            <person name="Wang Z."/>
            <person name="Xia Z."/>
            <person name="Xiao L."/>
            <person name="Anderson O.D."/>
            <person name="Ouyang S."/>
            <person name="Liang Y."/>
            <person name="Zimin A.V."/>
            <person name="Pertea G."/>
            <person name="Qi P."/>
            <person name="Bennetzen J.L."/>
            <person name="Dai X."/>
            <person name="Dawson M.W."/>
            <person name="Muller H.G."/>
            <person name="Kugler K."/>
            <person name="Rivarola-Duarte L."/>
            <person name="Spannagl M."/>
            <person name="Mayer K.F.X."/>
            <person name="Lu F.H."/>
            <person name="Bevan M.W."/>
            <person name="Leroy P."/>
            <person name="Li P."/>
            <person name="You F.M."/>
            <person name="Sun Q."/>
            <person name="Liu Z."/>
            <person name="Lyons E."/>
            <person name="Wicker T."/>
            <person name="Salzberg S.L."/>
            <person name="Devos K.M."/>
            <person name="Dvorak J."/>
        </authorList>
    </citation>
    <scope>NUCLEOTIDE SEQUENCE [LARGE SCALE GENOMIC DNA]</scope>
    <source>
        <strain evidence="2">cv. AL8/78</strain>
    </source>
</reference>
<protein>
    <recommendedName>
        <fullName evidence="1">DUF1618 domain-containing protein</fullName>
    </recommendedName>
</protein>
<evidence type="ECO:0000313" key="3">
    <source>
        <dbReference type="Proteomes" id="UP000015105"/>
    </source>
</evidence>
<dbReference type="Pfam" id="PF07762">
    <property type="entry name" value="DUF1618"/>
    <property type="match status" value="1"/>
</dbReference>
<name>A0A452ZBH1_AEGTS</name>
<dbReference type="Gramene" id="AET1Gv20700300.1">
    <property type="protein sequence ID" value="AET1Gv20700300.1"/>
    <property type="gene ID" value="AET1Gv20700300"/>
</dbReference>
<proteinExistence type="predicted"/>
<dbReference type="PANTHER" id="PTHR33086:SF98">
    <property type="entry name" value="OS05G0468200 PROTEIN"/>
    <property type="match status" value="1"/>
</dbReference>
<evidence type="ECO:0000313" key="2">
    <source>
        <dbReference type="EnsemblPlants" id="AET1Gv20700300.1"/>
    </source>
</evidence>
<dbReference type="Proteomes" id="UP000015105">
    <property type="component" value="Chromosome 1D"/>
</dbReference>
<reference evidence="3" key="2">
    <citation type="journal article" date="2017" name="Nat. Plants">
        <title>The Aegilops tauschii genome reveals multiple impacts of transposons.</title>
        <authorList>
            <person name="Zhao G."/>
            <person name="Zou C."/>
            <person name="Li K."/>
            <person name="Wang K."/>
            <person name="Li T."/>
            <person name="Gao L."/>
            <person name="Zhang X."/>
            <person name="Wang H."/>
            <person name="Yang Z."/>
            <person name="Liu X."/>
            <person name="Jiang W."/>
            <person name="Mao L."/>
            <person name="Kong X."/>
            <person name="Jiao Y."/>
            <person name="Jia J."/>
        </authorList>
    </citation>
    <scope>NUCLEOTIDE SEQUENCE [LARGE SCALE GENOMIC DNA]</scope>
    <source>
        <strain evidence="3">cv. AL8/78</strain>
    </source>
</reference>
<keyword evidence="3" id="KW-1185">Reference proteome</keyword>
<reference evidence="2" key="4">
    <citation type="submission" date="2019-03" db="UniProtKB">
        <authorList>
            <consortium name="EnsemblPlants"/>
        </authorList>
    </citation>
    <scope>IDENTIFICATION</scope>
</reference>
<dbReference type="STRING" id="200361.A0A452ZBH1"/>